<dbReference type="WBParaSite" id="JU765_v2.g19586.t1">
    <property type="protein sequence ID" value="JU765_v2.g19586.t1"/>
    <property type="gene ID" value="JU765_v2.g19586"/>
</dbReference>
<sequence length="725" mass="83268">MRLRECHVVTLTANEASASALPQFVEKIRATNPAIAADPFFAIQTPDEFYLKDVDETDLIFGQENEQNKHVIKKNVIRRQDHCHGIYQMIECKELTAVSNAMRMHLKAMHSRENQQIVADKNDEELAMKIFSRENMKKNQQFTYLQHVPGSLIANAVESNKFNIPGGWKLDTLPGVLNSVFKQKKILGVNTAMMYCGRENNEAFMHREDGDLPSANLLFDYSAPKVWLGFKEDDEYAIQEHMVKAGGRNCPSPFLHKDLILDMELFHELNIEAIYCVQRPRMMVITNPRGYHQVKNAGANLAEATNFYIRDYCKIARRAVLCNCEKPFFNYLDEYGKFIDEWQIFAHFIHAGELEMMDAVLGRPDVANWKPKRKSAVIEANEAVKKFQLLKAFLNRLDELSNGNSSTEKASNQEENTSNVGNQEENTSNVGNQEENMSNVGNEPSARGEEFMGHRQNSNSDGRQICSAPVATTKPKQKKNKRKNIDTTAASAVDDEPTRNRPRLQLTSSAPELCANDANVMVTNSNERTVNPAKKDSRLERAKKMEENAAIYSKYKISRAAAAKRREKNRPKRSARPKGIISTWFGREIQNINERIARRIKNNQKKAYEGSDLAKADELELESKQLNRSLWNILCKFIGKKNEDVLYNRIVEGYKETEIARDFILHGVKNNRILFRQAIATSRIDEKYKRHWYAVVEDPERWKTEFGVDERKRIPASEYEPFKKK</sequence>
<accession>A0AC34QUT8</accession>
<dbReference type="Proteomes" id="UP000887576">
    <property type="component" value="Unplaced"/>
</dbReference>
<name>A0AC34QUT8_9BILA</name>
<evidence type="ECO:0000313" key="1">
    <source>
        <dbReference type="Proteomes" id="UP000887576"/>
    </source>
</evidence>
<protein>
    <submittedName>
        <fullName evidence="2">JmjC domain-containing protein</fullName>
    </submittedName>
</protein>
<reference evidence="2" key="1">
    <citation type="submission" date="2022-11" db="UniProtKB">
        <authorList>
            <consortium name="WormBaseParasite"/>
        </authorList>
    </citation>
    <scope>IDENTIFICATION</scope>
</reference>
<proteinExistence type="predicted"/>
<organism evidence="1 2">
    <name type="scientific">Panagrolaimus sp. JU765</name>
    <dbReference type="NCBI Taxonomy" id="591449"/>
    <lineage>
        <taxon>Eukaryota</taxon>
        <taxon>Metazoa</taxon>
        <taxon>Ecdysozoa</taxon>
        <taxon>Nematoda</taxon>
        <taxon>Chromadorea</taxon>
        <taxon>Rhabditida</taxon>
        <taxon>Tylenchina</taxon>
        <taxon>Panagrolaimomorpha</taxon>
        <taxon>Panagrolaimoidea</taxon>
        <taxon>Panagrolaimidae</taxon>
        <taxon>Panagrolaimus</taxon>
    </lineage>
</organism>
<evidence type="ECO:0000313" key="2">
    <source>
        <dbReference type="WBParaSite" id="JU765_v2.g19586.t1"/>
    </source>
</evidence>